<dbReference type="GO" id="GO:0006355">
    <property type="term" value="P:regulation of DNA-templated transcription"/>
    <property type="evidence" value="ECO:0007669"/>
    <property type="project" value="InterPro"/>
</dbReference>
<evidence type="ECO:0000256" key="4">
    <source>
        <dbReference type="ARBA" id="ARBA00023163"/>
    </source>
</evidence>
<keyword evidence="4" id="KW-0804">Transcription</keyword>
<protein>
    <submittedName>
        <fullName evidence="8">DNA-binding response regulator</fullName>
    </submittedName>
</protein>
<dbReference type="Pfam" id="PF00072">
    <property type="entry name" value="Response_reg"/>
    <property type="match status" value="1"/>
</dbReference>
<name>A0A919IW45_9ACTN</name>
<dbReference type="PROSITE" id="PS50043">
    <property type="entry name" value="HTH_LUXR_2"/>
    <property type="match status" value="1"/>
</dbReference>
<dbReference type="PANTHER" id="PTHR43214:SF24">
    <property type="entry name" value="TRANSCRIPTIONAL REGULATORY PROTEIN NARL-RELATED"/>
    <property type="match status" value="1"/>
</dbReference>
<evidence type="ECO:0000259" key="6">
    <source>
        <dbReference type="PROSITE" id="PS50043"/>
    </source>
</evidence>
<feature type="domain" description="Response regulatory" evidence="7">
    <location>
        <begin position="1"/>
        <end position="116"/>
    </location>
</feature>
<dbReference type="PANTHER" id="PTHR43214">
    <property type="entry name" value="TWO-COMPONENT RESPONSE REGULATOR"/>
    <property type="match status" value="1"/>
</dbReference>
<comment type="caution">
    <text evidence="8">The sequence shown here is derived from an EMBL/GenBank/DDBJ whole genome shotgun (WGS) entry which is preliminary data.</text>
</comment>
<keyword evidence="2" id="KW-0805">Transcription regulation</keyword>
<dbReference type="SUPFAM" id="SSF46894">
    <property type="entry name" value="C-terminal effector domain of the bipartite response regulators"/>
    <property type="match status" value="1"/>
</dbReference>
<evidence type="ECO:0000313" key="9">
    <source>
        <dbReference type="Proteomes" id="UP000619479"/>
    </source>
</evidence>
<dbReference type="InterPro" id="IPR058245">
    <property type="entry name" value="NreC/VraR/RcsB-like_REC"/>
</dbReference>
<sequence length="227" mass="23396">MIIVDDQLMVRAGLAAIVGAQPGMRVVGEAGDGAAGLELAAATTPDVVLMDVRMPGVDGITATARLTAAASAPRVLVLTTFHQDAYVFEALRAGASGFLLKDADPAELVAAIRTVAAGEAMLSPVVTRRLIDAFASGRLTAAPETDPRLESLTPRERDVLVELARGRSNAEIGTALGIATGTVKVHVNALLPKLGARDRVQATILAYDLGLVRPGGASHLGDPPDRP</sequence>
<evidence type="ECO:0000313" key="8">
    <source>
        <dbReference type="EMBL" id="GID69160.1"/>
    </source>
</evidence>
<dbReference type="CDD" id="cd06170">
    <property type="entry name" value="LuxR_C_like"/>
    <property type="match status" value="1"/>
</dbReference>
<dbReference type="GO" id="GO:0000160">
    <property type="term" value="P:phosphorelay signal transduction system"/>
    <property type="evidence" value="ECO:0007669"/>
    <property type="project" value="InterPro"/>
</dbReference>
<dbReference type="InterPro" id="IPR000792">
    <property type="entry name" value="Tscrpt_reg_LuxR_C"/>
</dbReference>
<proteinExistence type="predicted"/>
<dbReference type="Gene3D" id="3.40.50.2300">
    <property type="match status" value="1"/>
</dbReference>
<keyword evidence="9" id="KW-1185">Reference proteome</keyword>
<dbReference type="CDD" id="cd17535">
    <property type="entry name" value="REC_NarL-like"/>
    <property type="match status" value="1"/>
</dbReference>
<feature type="modified residue" description="4-aspartylphosphate" evidence="5">
    <location>
        <position position="51"/>
    </location>
</feature>
<dbReference type="EMBL" id="BOMH01000058">
    <property type="protein sequence ID" value="GID69160.1"/>
    <property type="molecule type" value="Genomic_DNA"/>
</dbReference>
<evidence type="ECO:0000256" key="2">
    <source>
        <dbReference type="ARBA" id="ARBA00023015"/>
    </source>
</evidence>
<dbReference type="Proteomes" id="UP000619479">
    <property type="component" value="Unassembled WGS sequence"/>
</dbReference>
<evidence type="ECO:0000256" key="1">
    <source>
        <dbReference type="ARBA" id="ARBA00022553"/>
    </source>
</evidence>
<dbReference type="GO" id="GO:0003677">
    <property type="term" value="F:DNA binding"/>
    <property type="evidence" value="ECO:0007669"/>
    <property type="project" value="UniProtKB-KW"/>
</dbReference>
<keyword evidence="1 5" id="KW-0597">Phosphoprotein</keyword>
<dbReference type="PROSITE" id="PS50110">
    <property type="entry name" value="RESPONSE_REGULATORY"/>
    <property type="match status" value="1"/>
</dbReference>
<dbReference type="Pfam" id="PF00196">
    <property type="entry name" value="GerE"/>
    <property type="match status" value="1"/>
</dbReference>
<dbReference type="PROSITE" id="PS00622">
    <property type="entry name" value="HTH_LUXR_1"/>
    <property type="match status" value="1"/>
</dbReference>
<accession>A0A919IW45</accession>
<dbReference type="PRINTS" id="PR00038">
    <property type="entry name" value="HTHLUXR"/>
</dbReference>
<dbReference type="SMART" id="SM00448">
    <property type="entry name" value="REC"/>
    <property type="match status" value="1"/>
</dbReference>
<evidence type="ECO:0000256" key="3">
    <source>
        <dbReference type="ARBA" id="ARBA00023125"/>
    </source>
</evidence>
<evidence type="ECO:0000256" key="5">
    <source>
        <dbReference type="PROSITE-ProRule" id="PRU00169"/>
    </source>
</evidence>
<dbReference type="SUPFAM" id="SSF52172">
    <property type="entry name" value="CheY-like"/>
    <property type="match status" value="1"/>
</dbReference>
<gene>
    <name evidence="8" type="ORF">Acy02nite_70410</name>
</gene>
<dbReference type="AlphaFoldDB" id="A0A919IW45"/>
<dbReference type="SMART" id="SM00421">
    <property type="entry name" value="HTH_LUXR"/>
    <property type="match status" value="1"/>
</dbReference>
<feature type="domain" description="HTH luxR-type" evidence="6">
    <location>
        <begin position="145"/>
        <end position="210"/>
    </location>
</feature>
<dbReference type="InterPro" id="IPR039420">
    <property type="entry name" value="WalR-like"/>
</dbReference>
<dbReference type="InterPro" id="IPR011006">
    <property type="entry name" value="CheY-like_superfamily"/>
</dbReference>
<keyword evidence="3 8" id="KW-0238">DNA-binding</keyword>
<dbReference type="InterPro" id="IPR001789">
    <property type="entry name" value="Sig_transdc_resp-reg_receiver"/>
</dbReference>
<reference evidence="8" key="1">
    <citation type="submission" date="2021-01" db="EMBL/GenBank/DDBJ databases">
        <title>Whole genome shotgun sequence of Actinoplanes cyaneus NBRC 14990.</title>
        <authorList>
            <person name="Komaki H."/>
            <person name="Tamura T."/>
        </authorList>
    </citation>
    <scope>NUCLEOTIDE SEQUENCE</scope>
    <source>
        <strain evidence="8">NBRC 14990</strain>
    </source>
</reference>
<organism evidence="8 9">
    <name type="scientific">Actinoplanes cyaneus</name>
    <dbReference type="NCBI Taxonomy" id="52696"/>
    <lineage>
        <taxon>Bacteria</taxon>
        <taxon>Bacillati</taxon>
        <taxon>Actinomycetota</taxon>
        <taxon>Actinomycetes</taxon>
        <taxon>Micromonosporales</taxon>
        <taxon>Micromonosporaceae</taxon>
        <taxon>Actinoplanes</taxon>
    </lineage>
</organism>
<dbReference type="InterPro" id="IPR016032">
    <property type="entry name" value="Sig_transdc_resp-reg_C-effctor"/>
</dbReference>
<evidence type="ECO:0000259" key="7">
    <source>
        <dbReference type="PROSITE" id="PS50110"/>
    </source>
</evidence>